<dbReference type="Proteomes" id="UP000195137">
    <property type="component" value="Unassembled WGS sequence"/>
</dbReference>
<dbReference type="RefSeq" id="WP_161490770.1">
    <property type="nucleotide sequence ID" value="NZ_MRZU01000003.1"/>
</dbReference>
<keyword evidence="2" id="KW-1185">Reference proteome</keyword>
<dbReference type="AlphaFoldDB" id="A0A1Y3GIR2"/>
<comment type="caution">
    <text evidence="1">The sequence shown here is derived from an EMBL/GenBank/DDBJ whole genome shotgun (WGS) entry which is preliminary data.</text>
</comment>
<gene>
    <name evidence="1" type="ORF">AMET1_0941</name>
</gene>
<reference evidence="1 2" key="1">
    <citation type="submission" date="2016-12" db="EMBL/GenBank/DDBJ databases">
        <title>Discovery of methanogenic haloarchaea.</title>
        <authorList>
            <person name="Sorokin D.Y."/>
            <person name="Makarova K.S."/>
            <person name="Abbas B."/>
            <person name="Ferrer M."/>
            <person name="Golyshin P.N."/>
        </authorList>
    </citation>
    <scope>NUCLEOTIDE SEQUENCE [LARGE SCALE GENOMIC DNA]</scope>
    <source>
        <strain evidence="1">AMET1</strain>
    </source>
</reference>
<sequence length="60" mass="7259">MIIVRPIGLYKIPVRVMVRHRKLVELRKEIAKAQKIEKISYKPKRHLNHPDMKDINKQFI</sequence>
<accession>A0A1Y3GIR2</accession>
<proteinExistence type="predicted"/>
<name>A0A1Y3GIR2_9EURY</name>
<evidence type="ECO:0000313" key="2">
    <source>
        <dbReference type="Proteomes" id="UP000195137"/>
    </source>
</evidence>
<dbReference type="EMBL" id="MRZU01000003">
    <property type="protein sequence ID" value="OUJ19286.1"/>
    <property type="molecule type" value="Genomic_DNA"/>
</dbReference>
<organism evidence="1 2">
    <name type="scientific">Methanonatronarchaeum thermophilum</name>
    <dbReference type="NCBI Taxonomy" id="1927129"/>
    <lineage>
        <taxon>Archaea</taxon>
        <taxon>Methanobacteriati</taxon>
        <taxon>Methanobacteriota</taxon>
        <taxon>Methanonatronarchaeia</taxon>
        <taxon>Methanonatronarchaeales</taxon>
        <taxon>Methanonatronarchaeaceae</taxon>
        <taxon>Methanonatronarchaeum</taxon>
    </lineage>
</organism>
<evidence type="ECO:0000313" key="1">
    <source>
        <dbReference type="EMBL" id="OUJ19286.1"/>
    </source>
</evidence>
<protein>
    <submittedName>
        <fullName evidence="1">ParB-like nuclease domain containing protein</fullName>
    </submittedName>
</protein>